<comment type="similarity">
    <text evidence="5">Belongs to the complex I subunit 2 family.</text>
</comment>
<evidence type="ECO:0000259" key="7">
    <source>
        <dbReference type="Pfam" id="PF00361"/>
    </source>
</evidence>
<dbReference type="STRING" id="1522368.IN07_06425"/>
<dbReference type="GO" id="GO:0042773">
    <property type="term" value="P:ATP synthesis coupled electron transport"/>
    <property type="evidence" value="ECO:0007669"/>
    <property type="project" value="InterPro"/>
</dbReference>
<keyword evidence="3 5" id="KW-1133">Transmembrane helix</keyword>
<dbReference type="GO" id="GO:0048038">
    <property type="term" value="F:quinone binding"/>
    <property type="evidence" value="ECO:0007669"/>
    <property type="project" value="UniProtKB-KW"/>
</dbReference>
<dbReference type="HAMAP" id="MF_00445">
    <property type="entry name" value="NDH1_NuoN_1"/>
    <property type="match status" value="1"/>
</dbReference>
<dbReference type="AlphaFoldDB" id="A0A098YCM6"/>
<dbReference type="InterPro" id="IPR003917">
    <property type="entry name" value="NADH_UbQ_OxRdtase_chain2"/>
</dbReference>
<keyword evidence="5" id="KW-0813">Transport</keyword>
<feature type="transmembrane region" description="Helical" evidence="5">
    <location>
        <begin position="327"/>
        <end position="351"/>
    </location>
</feature>
<feature type="transmembrane region" description="Helical" evidence="5">
    <location>
        <begin position="77"/>
        <end position="102"/>
    </location>
</feature>
<feature type="transmembrane region" description="Helical" evidence="5">
    <location>
        <begin position="405"/>
        <end position="424"/>
    </location>
</feature>
<dbReference type="EMBL" id="JPMX01000021">
    <property type="protein sequence ID" value="KGH47521.1"/>
    <property type="molecule type" value="Genomic_DNA"/>
</dbReference>
<keyword evidence="4 5" id="KW-0472">Membrane</keyword>
<comment type="caution">
    <text evidence="8">The sequence shown here is derived from an EMBL/GenBank/DDBJ whole genome shotgun (WGS) entry which is preliminary data.</text>
</comment>
<feature type="transmembrane region" description="Helical" evidence="5">
    <location>
        <begin position="445"/>
        <end position="468"/>
    </location>
</feature>
<feature type="transmembrane region" description="Helical" evidence="5">
    <location>
        <begin position="301"/>
        <end position="321"/>
    </location>
</feature>
<keyword evidence="5" id="KW-0520">NAD</keyword>
<dbReference type="PRINTS" id="PR01436">
    <property type="entry name" value="NADHDHGNASE2"/>
</dbReference>
<comment type="function">
    <text evidence="5">NDH-1 shuttles electrons from NADH, via FMN and iron-sulfur (Fe-S) centers, to quinones in the respiratory chain. The immediate electron acceptor for the enzyme in this species is believed to be a menaquinone. Couples the redox reaction to proton translocation (for every two electrons transferred, four hydrogen ions are translocated across the cytoplasmic membrane), and thus conserves the redox energy in a proton gradient.</text>
</comment>
<gene>
    <name evidence="5" type="primary">nuoN</name>
    <name evidence="8" type="ORF">IN07_06425</name>
</gene>
<feature type="transmembrane region" description="Helical" evidence="5">
    <location>
        <begin position="371"/>
        <end position="393"/>
    </location>
</feature>
<feature type="transmembrane region" description="Helical" evidence="5">
    <location>
        <begin position="6"/>
        <end position="30"/>
    </location>
</feature>
<keyword evidence="5" id="KW-0874">Quinone</keyword>
<feature type="transmembrane region" description="Helical" evidence="5">
    <location>
        <begin position="136"/>
        <end position="155"/>
    </location>
</feature>
<dbReference type="InterPro" id="IPR010096">
    <property type="entry name" value="NADH-Q_OxRdtase_suN/2"/>
</dbReference>
<dbReference type="GO" id="GO:0008137">
    <property type="term" value="F:NADH dehydrogenase (ubiquinone) activity"/>
    <property type="evidence" value="ECO:0007669"/>
    <property type="project" value="InterPro"/>
</dbReference>
<organism evidence="8 9">
    <name type="scientific">Modestobacter caceresii</name>
    <dbReference type="NCBI Taxonomy" id="1522368"/>
    <lineage>
        <taxon>Bacteria</taxon>
        <taxon>Bacillati</taxon>
        <taxon>Actinomycetota</taxon>
        <taxon>Actinomycetes</taxon>
        <taxon>Geodermatophilales</taxon>
        <taxon>Geodermatophilaceae</taxon>
        <taxon>Modestobacter</taxon>
    </lineage>
</organism>
<evidence type="ECO:0000313" key="8">
    <source>
        <dbReference type="EMBL" id="KGH47521.1"/>
    </source>
</evidence>
<dbReference type="GO" id="GO:0012505">
    <property type="term" value="C:endomembrane system"/>
    <property type="evidence" value="ECO:0007669"/>
    <property type="project" value="UniProtKB-SubCell"/>
</dbReference>
<feature type="domain" description="NADH:quinone oxidoreductase/Mrp antiporter transmembrane" evidence="7">
    <location>
        <begin position="132"/>
        <end position="417"/>
    </location>
</feature>
<evidence type="ECO:0000256" key="4">
    <source>
        <dbReference type="ARBA" id="ARBA00023136"/>
    </source>
</evidence>
<evidence type="ECO:0000256" key="5">
    <source>
        <dbReference type="HAMAP-Rule" id="MF_00445"/>
    </source>
</evidence>
<keyword evidence="9" id="KW-1185">Reference proteome</keyword>
<sequence>MMMEQSPLALLPELSLLAGAVATLLAGSFLPRQRQWVARLIAVAALLAAAVSAALAFPSHQNGHFGGGDAETVFGAFVLDTATAVTRLVVVAAVLLVIGLGVDELAGTARESETYTLLLLGGLGAIVLAATDDLLVLAVGFLLASIPVYALVGMVRTPGAAEAALKTYLLGALSGILLLLGATVLSGIAGGTAYVDLAAGLALAPAAAVAVGALAVLAGLLFEAGGVPLHQWVPDATQGAGTAAAAFLTTVPKIGALVAAARLVDVLPGSLPWPLLVGLLAAATMTLANLAALAQTDARRLLGWSTVSQVGYLLMPVAVVADTSAAVPALLVYLAGYAVTNLTAFAVLAAVPGARSLTDFRGLARQRPGLAAALVISLLSLVGTPPTAVFLGKLTVFTAAWDGDLAWLVVVAAVNTLVSLFYYLRWLVEAFRPGEPAPTAGWARAAAVAGALGVLAVGLGAGLVTALVGEGTLG</sequence>
<evidence type="ECO:0000256" key="2">
    <source>
        <dbReference type="ARBA" id="ARBA00022692"/>
    </source>
</evidence>
<evidence type="ECO:0000313" key="9">
    <source>
        <dbReference type="Proteomes" id="UP000029713"/>
    </source>
</evidence>
<feature type="transmembrane region" description="Helical" evidence="5">
    <location>
        <begin position="273"/>
        <end position="294"/>
    </location>
</feature>
<proteinExistence type="inferred from homology"/>
<evidence type="ECO:0000256" key="3">
    <source>
        <dbReference type="ARBA" id="ARBA00022989"/>
    </source>
</evidence>
<feature type="transmembrane region" description="Helical" evidence="5">
    <location>
        <begin position="201"/>
        <end position="222"/>
    </location>
</feature>
<dbReference type="InterPro" id="IPR001750">
    <property type="entry name" value="ND/Mrp_TM"/>
</dbReference>
<keyword evidence="2 5" id="KW-0812">Transmembrane</keyword>
<evidence type="ECO:0000256" key="6">
    <source>
        <dbReference type="RuleBase" id="RU000320"/>
    </source>
</evidence>
<feature type="transmembrane region" description="Helical" evidence="5">
    <location>
        <begin position="37"/>
        <end position="57"/>
    </location>
</feature>
<feature type="transmembrane region" description="Helical" evidence="5">
    <location>
        <begin position="114"/>
        <end position="130"/>
    </location>
</feature>
<reference evidence="8 9" key="1">
    <citation type="submission" date="2014-07" db="EMBL/GenBank/DDBJ databases">
        <title>Biosystematic studies on Modestobacter strains isolated from extreme hyper-arid desert soil and from historic building.</title>
        <authorList>
            <person name="Bukarasam K."/>
            <person name="Bull A."/>
            <person name="Girard G."/>
            <person name="van Wezel G."/>
            <person name="Goodfellow M."/>
        </authorList>
    </citation>
    <scope>NUCLEOTIDE SEQUENCE [LARGE SCALE GENOMIC DNA]</scope>
    <source>
        <strain evidence="8 9">KNN45-2b</strain>
    </source>
</reference>
<name>A0A098YCM6_9ACTN</name>
<dbReference type="GO" id="GO:0050136">
    <property type="term" value="F:NADH dehydrogenase (quinone) (non-electrogenic) activity"/>
    <property type="evidence" value="ECO:0007669"/>
    <property type="project" value="UniProtKB-UniRule"/>
</dbReference>
<feature type="transmembrane region" description="Helical" evidence="5">
    <location>
        <begin position="243"/>
        <end position="261"/>
    </location>
</feature>
<comment type="catalytic activity">
    <reaction evidence="5">
        <text>a quinone + NADH + 5 H(+)(in) = a quinol + NAD(+) + 4 H(+)(out)</text>
        <dbReference type="Rhea" id="RHEA:57888"/>
        <dbReference type="ChEBI" id="CHEBI:15378"/>
        <dbReference type="ChEBI" id="CHEBI:24646"/>
        <dbReference type="ChEBI" id="CHEBI:57540"/>
        <dbReference type="ChEBI" id="CHEBI:57945"/>
        <dbReference type="ChEBI" id="CHEBI:132124"/>
    </reaction>
</comment>
<accession>A0A098YCM6</accession>
<keyword evidence="5" id="KW-1278">Translocase</keyword>
<dbReference type="PANTHER" id="PTHR22773">
    <property type="entry name" value="NADH DEHYDROGENASE"/>
    <property type="match status" value="1"/>
</dbReference>
<dbReference type="EC" id="7.1.1.-" evidence="5"/>
<dbReference type="GO" id="GO:0005886">
    <property type="term" value="C:plasma membrane"/>
    <property type="evidence" value="ECO:0007669"/>
    <property type="project" value="UniProtKB-SubCell"/>
</dbReference>
<protein>
    <recommendedName>
        <fullName evidence="5">NADH-quinone oxidoreductase subunit N</fullName>
        <ecNumber evidence="5">7.1.1.-</ecNumber>
    </recommendedName>
    <alternativeName>
        <fullName evidence="5">NADH dehydrogenase I subunit N</fullName>
    </alternativeName>
    <alternativeName>
        <fullName evidence="5">NDH-1 subunit N</fullName>
    </alternativeName>
</protein>
<dbReference type="Pfam" id="PF00361">
    <property type="entry name" value="Proton_antipo_M"/>
    <property type="match status" value="1"/>
</dbReference>
<evidence type="ECO:0000256" key="1">
    <source>
        <dbReference type="ARBA" id="ARBA00004127"/>
    </source>
</evidence>
<keyword evidence="5" id="KW-1003">Cell membrane</keyword>
<feature type="transmembrane region" description="Helical" evidence="5">
    <location>
        <begin position="167"/>
        <end position="189"/>
    </location>
</feature>
<comment type="subcellular location">
    <subcellularLocation>
        <location evidence="5">Cell membrane</location>
        <topology evidence="5">Multi-pass membrane protein</topology>
    </subcellularLocation>
    <subcellularLocation>
        <location evidence="1">Endomembrane system</location>
        <topology evidence="1">Multi-pass membrane protein</topology>
    </subcellularLocation>
    <subcellularLocation>
        <location evidence="6">Membrane</location>
        <topology evidence="6">Multi-pass membrane protein</topology>
    </subcellularLocation>
</comment>
<comment type="subunit">
    <text evidence="5">NDH-1 is composed of 14 different subunits. Subunits NuoA, H, J, K, L, M, N constitute the membrane sector of the complex.</text>
</comment>
<dbReference type="Proteomes" id="UP000029713">
    <property type="component" value="Unassembled WGS sequence"/>
</dbReference>